<evidence type="ECO:0000313" key="1">
    <source>
        <dbReference type="EMBL" id="EHO69402.1"/>
    </source>
</evidence>
<keyword evidence="2" id="KW-1185">Reference proteome</keyword>
<protein>
    <submittedName>
        <fullName evidence="1">Uncharacterized protein</fullName>
    </submittedName>
</protein>
<organism evidence="1 2">
    <name type="scientific">Segatella maculosa OT 289</name>
    <dbReference type="NCBI Taxonomy" id="999422"/>
    <lineage>
        <taxon>Bacteria</taxon>
        <taxon>Pseudomonadati</taxon>
        <taxon>Bacteroidota</taxon>
        <taxon>Bacteroidia</taxon>
        <taxon>Bacteroidales</taxon>
        <taxon>Prevotellaceae</taxon>
        <taxon>Segatella</taxon>
    </lineage>
</organism>
<name>H1HNC3_9BACT</name>
<sequence>MMKHRGFKPVTLRPSWAISIILGSMLLLLSCEKEAFLSDDYAHPETLLPNKKEYMDKDLGTRPLAKAIEGQYASRLSMIYYDAERLKPLLYFTAGKHQVRCTTNANGSLHLSISKFHTNFMPLYVSVEMDILLSEGIGDTIRLHGRDGIVRTSDEGKQIGLELPESDDAELEGYFLRSKNEVSALIDLMLPVAMKMQWQGKKQ</sequence>
<accession>H1HNC3</accession>
<reference evidence="1 2" key="1">
    <citation type="submission" date="2011-12" db="EMBL/GenBank/DDBJ databases">
        <title>The Genome Sequence of Prevotella maculosa OT 289.</title>
        <authorList>
            <consortium name="The Broad Institute Genome Sequencing Platform"/>
            <person name="Earl A."/>
            <person name="Ward D."/>
            <person name="Feldgarden M."/>
            <person name="Gevers D."/>
            <person name="Izard J."/>
            <person name="Blanton J.M."/>
            <person name="Mathney J."/>
            <person name="Tanner A.C."/>
            <person name="Dewhirst F.E."/>
            <person name="Young S.K."/>
            <person name="Zeng Q."/>
            <person name="Gargeya S."/>
            <person name="Fitzgerald M."/>
            <person name="Haas B."/>
            <person name="Abouelleil A."/>
            <person name="Alvarado L."/>
            <person name="Arachchi H.M."/>
            <person name="Berlin A."/>
            <person name="Chapman S.B."/>
            <person name="Gearin G."/>
            <person name="Goldberg J."/>
            <person name="Griggs A."/>
            <person name="Gujja S."/>
            <person name="Hansen M."/>
            <person name="Heiman D."/>
            <person name="Howarth C."/>
            <person name="Larimer J."/>
            <person name="Lui A."/>
            <person name="MacDonald P.J.P."/>
            <person name="McCowen C."/>
            <person name="Montmayeur A."/>
            <person name="Murphy C."/>
            <person name="Neiman D."/>
            <person name="Pearson M."/>
            <person name="Priest M."/>
            <person name="Roberts A."/>
            <person name="Saif S."/>
            <person name="Shea T."/>
            <person name="Sisk P."/>
            <person name="Stolte C."/>
            <person name="Sykes S."/>
            <person name="Wortman J."/>
            <person name="Nusbaum C."/>
            <person name="Birren B."/>
        </authorList>
    </citation>
    <scope>NUCLEOTIDE SEQUENCE [LARGE SCALE GENOMIC DNA]</scope>
    <source>
        <strain evidence="1 2">OT 289</strain>
    </source>
</reference>
<dbReference type="Proteomes" id="UP000003167">
    <property type="component" value="Unassembled WGS sequence"/>
</dbReference>
<dbReference type="EMBL" id="AGEK01000029">
    <property type="protein sequence ID" value="EHO69402.1"/>
    <property type="molecule type" value="Genomic_DNA"/>
</dbReference>
<dbReference type="AlphaFoldDB" id="H1HNC3"/>
<proteinExistence type="predicted"/>
<dbReference type="STRING" id="999422.HMPREF9944_01667"/>
<dbReference type="PATRIC" id="fig|999422.3.peg.1754"/>
<evidence type="ECO:0000313" key="2">
    <source>
        <dbReference type="Proteomes" id="UP000003167"/>
    </source>
</evidence>
<dbReference type="PROSITE" id="PS51257">
    <property type="entry name" value="PROKAR_LIPOPROTEIN"/>
    <property type="match status" value="1"/>
</dbReference>
<gene>
    <name evidence="1" type="ORF">HMPREF9944_01667</name>
</gene>
<dbReference type="RefSeq" id="WP_008565639.1">
    <property type="nucleotide sequence ID" value="NZ_JH594504.1"/>
</dbReference>
<dbReference type="HOGENOM" id="CLU_1342257_0_0_10"/>
<dbReference type="OrthoDB" id="1078434at2"/>
<comment type="caution">
    <text evidence="1">The sequence shown here is derived from an EMBL/GenBank/DDBJ whole genome shotgun (WGS) entry which is preliminary data.</text>
</comment>